<proteinExistence type="inferred from homology"/>
<dbReference type="InterPro" id="IPR036388">
    <property type="entry name" value="WH-like_DNA-bd_sf"/>
</dbReference>
<dbReference type="InterPro" id="IPR055414">
    <property type="entry name" value="LRR_R13L4/SHOC2-like"/>
</dbReference>
<sequence>MASTILFTLAGVLAKLFTSVQIPSCSSSDPRKLSATATEFSEMKDILRRIRAVLADADRREIEDLHVKMWLYDLRQVAYDLEDIVDELSYKTVQDEAEMNTDEHAVKRKFQVLDTVNSPVNEHDKSLDSDMVDKISKVRNRLNSIISFRESLSLREGDGQIRARASNMRASSSLASETGIVGRDEEKSKLLHDLLNDDNGTDNNLQVFSIVAMGGMGKTTLAKLVYNDEQVKDHFHIRAWAWISQAYDVARITKAIIESIQGEACGLTELDALQNRLRHIVSGKRFLIVLDDIWNENSLQWDSLRLPLDRGGRGSRIVATTRNQNVAQIMSRRMPQINLNGLNPTASWALFYHCIAQGCPSSVRLSETLETIGRGIVEKCSGVPLTIRVIGGLLSSETDEETWNDILASDIWNLTQGRDWVLDILKVSYVHLPVEIKPCFLYCSLFPRGYMFDKENVVRMWAAHGYLQAAQSGRMESLGHKYISELVGRSFFQQQHARGLGCYFTLHDLIHDLAKSLVRDQSQQQELQDLPNITSPRLDIIRSQYDRHFSAFLSAKALETPIIVQSSRGQNQESLRSVLLCLDGGNDDFLQVHSGGYSVVVHFERDFFMNPHVRFLRVLELGSCRLSELPHTIGNMKQLRYLGLSCTDIVRLPQAVCSLFNLQTLDLRCCRFLVELPKDIGKLQNLRHLDYNILGKNDSAIPICKFKSIPEGIGKLTKLQTLPVFIVHFNGQTAGVAELKNLNNLQGPLRISSLEHITWERTCEARVADLITKVHIRRLCLQWNSHIRYGDNPKSQVRSSQEIDLEVLDSLEPHNRIQWIEIEKYMGCSYPKWVGHPSFQQLETVIIRDFSSDSLPPLGQLPYLRHLEVREMSWVRTIGSEFYGEEVALQRFPALQTLLFDEMTVWNDWLHDEGQHGFPCLQELTISNCLCLKSLSLYNMAALKRLTVKGCHDLVVIKGLEECWVSTKHSQNNYTDTPGYSRFVDGNGPKIPNSTLPARLEVIRISDCTSLPNSSLQQAIEITRIFRRRSNSDIFYSEQKEVDEGAVLII</sequence>
<accession>J3KZ69</accession>
<dbReference type="Gene3D" id="1.10.8.430">
    <property type="entry name" value="Helical domain of apoptotic protease-activating factors"/>
    <property type="match status" value="1"/>
</dbReference>
<dbReference type="InterPro" id="IPR042197">
    <property type="entry name" value="Apaf_helical"/>
</dbReference>
<dbReference type="PRINTS" id="PR00364">
    <property type="entry name" value="DISEASERSIST"/>
</dbReference>
<dbReference type="Pfam" id="PF18052">
    <property type="entry name" value="Rx_N"/>
    <property type="match status" value="1"/>
</dbReference>
<dbReference type="InterPro" id="IPR058922">
    <property type="entry name" value="WHD_DRP"/>
</dbReference>
<keyword evidence="4" id="KW-0547">Nucleotide-binding</keyword>
<keyword evidence="2" id="KW-0433">Leucine-rich repeat</keyword>
<keyword evidence="3" id="KW-0677">Repeat</keyword>
<name>J3KZ69_ORYBR</name>
<dbReference type="InterPro" id="IPR027417">
    <property type="entry name" value="P-loop_NTPase"/>
</dbReference>
<dbReference type="FunFam" id="1.10.10.10:FF:000322">
    <property type="entry name" value="Probable disease resistance protein At1g63360"/>
    <property type="match status" value="1"/>
</dbReference>
<dbReference type="Proteomes" id="UP000006038">
    <property type="component" value="Chromosome 1"/>
</dbReference>
<dbReference type="GO" id="GO:0005524">
    <property type="term" value="F:ATP binding"/>
    <property type="evidence" value="ECO:0007669"/>
    <property type="project" value="UniProtKB-KW"/>
</dbReference>
<dbReference type="InterPro" id="IPR002182">
    <property type="entry name" value="NB-ARC"/>
</dbReference>
<evidence type="ECO:0000313" key="13">
    <source>
        <dbReference type="Proteomes" id="UP000006038"/>
    </source>
</evidence>
<dbReference type="EnsemblPlants" id="OB01G22750.1">
    <property type="protein sequence ID" value="OB01G22750.1"/>
    <property type="gene ID" value="OB01G22750"/>
</dbReference>
<dbReference type="FunFam" id="3.40.50.300:FF:001091">
    <property type="entry name" value="Probable disease resistance protein At1g61300"/>
    <property type="match status" value="1"/>
</dbReference>
<dbReference type="Gene3D" id="1.20.5.4130">
    <property type="match status" value="1"/>
</dbReference>
<feature type="domain" description="Disease resistance N-terminal" evidence="9">
    <location>
        <begin position="24"/>
        <end position="97"/>
    </location>
</feature>
<keyword evidence="5" id="KW-0611">Plant defense</keyword>
<dbReference type="eggNOG" id="KOG4658">
    <property type="taxonomic scope" value="Eukaryota"/>
</dbReference>
<evidence type="ECO:0000256" key="6">
    <source>
        <dbReference type="ARBA" id="ARBA00022840"/>
    </source>
</evidence>
<dbReference type="Gene3D" id="1.10.10.10">
    <property type="entry name" value="Winged helix-like DNA-binding domain superfamily/Winged helix DNA-binding domain"/>
    <property type="match status" value="1"/>
</dbReference>
<dbReference type="GO" id="GO:0043531">
    <property type="term" value="F:ADP binding"/>
    <property type="evidence" value="ECO:0007669"/>
    <property type="project" value="InterPro"/>
</dbReference>
<keyword evidence="6" id="KW-0067">ATP-binding</keyword>
<dbReference type="InterPro" id="IPR032675">
    <property type="entry name" value="LRR_dom_sf"/>
</dbReference>
<dbReference type="HOGENOM" id="CLU_000837_8_1_1"/>
<feature type="domain" description="Disease resistance R13L4/SHOC-2-like LRR" evidence="11">
    <location>
        <begin position="613"/>
        <end position="948"/>
    </location>
</feature>
<evidence type="ECO:0000313" key="12">
    <source>
        <dbReference type="EnsemblPlants" id="OB01G22750.1"/>
    </source>
</evidence>
<evidence type="ECO:0000259" key="11">
    <source>
        <dbReference type="Pfam" id="PF23598"/>
    </source>
</evidence>
<dbReference type="Pfam" id="PF23598">
    <property type="entry name" value="LRR_14"/>
    <property type="match status" value="1"/>
</dbReference>
<dbReference type="SUPFAM" id="SSF52540">
    <property type="entry name" value="P-loop containing nucleoside triphosphate hydrolases"/>
    <property type="match status" value="1"/>
</dbReference>
<dbReference type="GeneID" id="102703909"/>
<comment type="similarity">
    <text evidence="1">Belongs to the disease resistance NB-LRR family.</text>
</comment>
<dbReference type="Pfam" id="PF00931">
    <property type="entry name" value="NB-ARC"/>
    <property type="match status" value="1"/>
</dbReference>
<dbReference type="AlphaFoldDB" id="J3KZ69"/>
<evidence type="ECO:0000256" key="1">
    <source>
        <dbReference type="ARBA" id="ARBA00008894"/>
    </source>
</evidence>
<evidence type="ECO:0000256" key="5">
    <source>
        <dbReference type="ARBA" id="ARBA00022821"/>
    </source>
</evidence>
<dbReference type="GO" id="GO:0009626">
    <property type="term" value="P:plant-type hypersensitive response"/>
    <property type="evidence" value="ECO:0007669"/>
    <property type="project" value="UniProtKB-ARBA"/>
</dbReference>
<dbReference type="InterPro" id="IPR041118">
    <property type="entry name" value="Rx_N"/>
</dbReference>
<feature type="domain" description="NB-ARC" evidence="8">
    <location>
        <begin position="202"/>
        <end position="353"/>
    </location>
</feature>
<dbReference type="GO" id="GO:0002758">
    <property type="term" value="P:innate immune response-activating signaling pathway"/>
    <property type="evidence" value="ECO:0007669"/>
    <property type="project" value="UniProtKB-ARBA"/>
</dbReference>
<organism evidence="12">
    <name type="scientific">Oryza brachyantha</name>
    <name type="common">malo sina</name>
    <dbReference type="NCBI Taxonomy" id="4533"/>
    <lineage>
        <taxon>Eukaryota</taxon>
        <taxon>Viridiplantae</taxon>
        <taxon>Streptophyta</taxon>
        <taxon>Embryophyta</taxon>
        <taxon>Tracheophyta</taxon>
        <taxon>Spermatophyta</taxon>
        <taxon>Magnoliopsida</taxon>
        <taxon>Liliopsida</taxon>
        <taxon>Poales</taxon>
        <taxon>Poaceae</taxon>
        <taxon>BOP clade</taxon>
        <taxon>Oryzoideae</taxon>
        <taxon>Oryzeae</taxon>
        <taxon>Oryzinae</taxon>
        <taxon>Oryza</taxon>
    </lineage>
</organism>
<evidence type="ECO:0000259" key="10">
    <source>
        <dbReference type="Pfam" id="PF23559"/>
    </source>
</evidence>
<dbReference type="Pfam" id="PF23559">
    <property type="entry name" value="WHD_DRP"/>
    <property type="match status" value="1"/>
</dbReference>
<reference evidence="12" key="2">
    <citation type="submission" date="2013-04" db="UniProtKB">
        <authorList>
            <consortium name="EnsemblPlants"/>
        </authorList>
    </citation>
    <scope>IDENTIFICATION</scope>
</reference>
<dbReference type="SUPFAM" id="SSF52058">
    <property type="entry name" value="L domain-like"/>
    <property type="match status" value="1"/>
</dbReference>
<reference evidence="12" key="1">
    <citation type="journal article" date="2013" name="Nat. Commun.">
        <title>Whole-genome sequencing of Oryza brachyantha reveals mechanisms underlying Oryza genome evolution.</title>
        <authorList>
            <person name="Chen J."/>
            <person name="Huang Q."/>
            <person name="Gao D."/>
            <person name="Wang J."/>
            <person name="Lang Y."/>
            <person name="Liu T."/>
            <person name="Li B."/>
            <person name="Bai Z."/>
            <person name="Luis Goicoechea J."/>
            <person name="Liang C."/>
            <person name="Chen C."/>
            <person name="Zhang W."/>
            <person name="Sun S."/>
            <person name="Liao Y."/>
            <person name="Zhang X."/>
            <person name="Yang L."/>
            <person name="Song C."/>
            <person name="Wang M."/>
            <person name="Shi J."/>
            <person name="Liu G."/>
            <person name="Liu J."/>
            <person name="Zhou H."/>
            <person name="Zhou W."/>
            <person name="Yu Q."/>
            <person name="An N."/>
            <person name="Chen Y."/>
            <person name="Cai Q."/>
            <person name="Wang B."/>
            <person name="Liu B."/>
            <person name="Min J."/>
            <person name="Huang Y."/>
            <person name="Wu H."/>
            <person name="Li Z."/>
            <person name="Zhang Y."/>
            <person name="Yin Y."/>
            <person name="Song W."/>
            <person name="Jiang J."/>
            <person name="Jackson S.A."/>
            <person name="Wing R.A."/>
            <person name="Wang J."/>
            <person name="Chen M."/>
        </authorList>
    </citation>
    <scope>NUCLEOTIDE SEQUENCE [LARGE SCALE GENOMIC DNA]</scope>
    <source>
        <strain evidence="12">cv. IRGC 101232</strain>
    </source>
</reference>
<dbReference type="GO" id="GO:0042742">
    <property type="term" value="P:defense response to bacterium"/>
    <property type="evidence" value="ECO:0007669"/>
    <property type="project" value="UniProtKB-ARBA"/>
</dbReference>
<evidence type="ECO:0000256" key="4">
    <source>
        <dbReference type="ARBA" id="ARBA00022741"/>
    </source>
</evidence>
<evidence type="ECO:0000256" key="2">
    <source>
        <dbReference type="ARBA" id="ARBA00022614"/>
    </source>
</evidence>
<dbReference type="PANTHER" id="PTHR36766">
    <property type="entry name" value="PLANT BROAD-SPECTRUM MILDEW RESISTANCE PROTEIN RPW8"/>
    <property type="match status" value="1"/>
</dbReference>
<evidence type="ECO:0000256" key="3">
    <source>
        <dbReference type="ARBA" id="ARBA00022737"/>
    </source>
</evidence>
<dbReference type="Gramene" id="OB01G22750.1">
    <property type="protein sequence ID" value="OB01G22750.1"/>
    <property type="gene ID" value="OB01G22750"/>
</dbReference>
<protein>
    <recommendedName>
        <fullName evidence="14">Disease resistance RPP13-like protein 1</fullName>
    </recommendedName>
</protein>
<dbReference type="OMA" id="ERTCEAR"/>
<feature type="domain" description="Disease resistance protein winged helix" evidence="10">
    <location>
        <begin position="445"/>
        <end position="514"/>
    </location>
</feature>
<dbReference type="OrthoDB" id="594794at2759"/>
<dbReference type="PANTHER" id="PTHR36766:SF40">
    <property type="entry name" value="DISEASE RESISTANCE PROTEIN RGA3"/>
    <property type="match status" value="1"/>
</dbReference>
<dbReference type="STRING" id="4533.J3KZ69"/>
<dbReference type="Gene3D" id="3.80.10.10">
    <property type="entry name" value="Ribonuclease Inhibitor"/>
    <property type="match status" value="1"/>
</dbReference>
<keyword evidence="7" id="KW-0175">Coiled coil</keyword>
<evidence type="ECO:0000256" key="7">
    <source>
        <dbReference type="ARBA" id="ARBA00023054"/>
    </source>
</evidence>
<evidence type="ECO:0000259" key="9">
    <source>
        <dbReference type="Pfam" id="PF18052"/>
    </source>
</evidence>
<dbReference type="Gene3D" id="3.40.50.300">
    <property type="entry name" value="P-loop containing nucleotide triphosphate hydrolases"/>
    <property type="match status" value="1"/>
</dbReference>
<dbReference type="KEGG" id="obr:102703909"/>
<keyword evidence="13" id="KW-1185">Reference proteome</keyword>
<evidence type="ECO:0008006" key="14">
    <source>
        <dbReference type="Google" id="ProtNLM"/>
    </source>
</evidence>
<evidence type="ECO:0000259" key="8">
    <source>
        <dbReference type="Pfam" id="PF00931"/>
    </source>
</evidence>